<keyword evidence="2" id="KW-0479">Metal-binding</keyword>
<dbReference type="InterPro" id="IPR011778">
    <property type="entry name" value="Hydantoinase/dihydroPyrase"/>
</dbReference>
<comment type="caution">
    <text evidence="5">The sequence shown here is derived from an EMBL/GenBank/DDBJ whole genome shotgun (WGS) entry which is preliminary data.</text>
</comment>
<dbReference type="InterPro" id="IPR006680">
    <property type="entry name" value="Amidohydro-rel"/>
</dbReference>
<evidence type="ECO:0000313" key="5">
    <source>
        <dbReference type="EMBL" id="MBU5627502.1"/>
    </source>
</evidence>
<dbReference type="EMBL" id="JAHLQN010000001">
    <property type="protein sequence ID" value="MBU5627502.1"/>
    <property type="molecule type" value="Genomic_DNA"/>
</dbReference>
<comment type="cofactor">
    <cofactor evidence="1">
        <name>Zn(2+)</name>
        <dbReference type="ChEBI" id="CHEBI:29105"/>
    </cofactor>
</comment>
<dbReference type="PROSITE" id="PS01137">
    <property type="entry name" value="TATD_1"/>
    <property type="match status" value="1"/>
</dbReference>
<accession>A0ABS6FD54</accession>
<feature type="domain" description="Amidohydrolase-related" evidence="4">
    <location>
        <begin position="50"/>
        <end position="435"/>
    </location>
</feature>
<evidence type="ECO:0000256" key="3">
    <source>
        <dbReference type="ARBA" id="ARBA00022801"/>
    </source>
</evidence>
<sequence length="458" mass="50319">MKRLFKGGTLVTGQGLRKAEVLVENEKIAKIGRGLSTIGTEVIDVSGMLLFPGFIDAHTHFDLDVANTTTADNFTSGSRAALRGGTTTVVDFACPNKGESLHHALELWHQKADGRTFCDYSFHMTIDDWNDGIRAEVDDMFAAGISSFKMYMTYPAMMIGDRDMYFALKKIRAHGGICGVHCENAGVIDAMISERKAAGKLAPSSHPLTRPDYLEAEAVARLLRIAQAADCPVVIVHLTNAAALQEVERSRRRGQKVYVETCPQYLLLDESVYFQPDYSAAARFVCAPPLRTPADQNALWRALRREEIQTISTDHCSFTLEQKEAGRDDFTRIPGGLPGVETRGELIYTAGVARKRISPAQMCRLLSENPARLYGMYPRKGILRPGSDADIVVYDPKASHVLRGDDMIGAAGYSPYEGFVTSGAVAQVWLRGKLVVRGGQVLIEKPEGRYIARGKNSL</sequence>
<evidence type="ECO:0000313" key="6">
    <source>
        <dbReference type="Proteomes" id="UP000787672"/>
    </source>
</evidence>
<dbReference type="EC" id="3.5.2.2" evidence="5"/>
<dbReference type="NCBIfam" id="TIGR02033">
    <property type="entry name" value="D-hydantoinase"/>
    <property type="match status" value="1"/>
</dbReference>
<dbReference type="InterPro" id="IPR018228">
    <property type="entry name" value="DNase_TatD-rel_CS"/>
</dbReference>
<dbReference type="GO" id="GO:0004157">
    <property type="term" value="F:dihydropyrimidinase activity"/>
    <property type="evidence" value="ECO:0007669"/>
    <property type="project" value="UniProtKB-EC"/>
</dbReference>
<dbReference type="CDD" id="cd01314">
    <property type="entry name" value="D-HYD"/>
    <property type="match status" value="1"/>
</dbReference>
<dbReference type="Proteomes" id="UP000787672">
    <property type="component" value="Unassembled WGS sequence"/>
</dbReference>
<dbReference type="RefSeq" id="WP_216632857.1">
    <property type="nucleotide sequence ID" value="NZ_JAHLQN010000001.1"/>
</dbReference>
<protein>
    <submittedName>
        <fullName evidence="5">Dihydropyrimidinase</fullName>
        <ecNumber evidence="5">3.5.2.2</ecNumber>
    </submittedName>
</protein>
<dbReference type="PANTHER" id="PTHR11647">
    <property type="entry name" value="HYDRANTOINASE/DIHYDROPYRIMIDINASE FAMILY MEMBER"/>
    <property type="match status" value="1"/>
</dbReference>
<evidence type="ECO:0000256" key="1">
    <source>
        <dbReference type="ARBA" id="ARBA00001947"/>
    </source>
</evidence>
<proteinExistence type="predicted"/>
<dbReference type="Pfam" id="PF01979">
    <property type="entry name" value="Amidohydro_1"/>
    <property type="match status" value="1"/>
</dbReference>
<reference evidence="5 6" key="1">
    <citation type="submission" date="2021-06" db="EMBL/GenBank/DDBJ databases">
        <authorList>
            <person name="Sun Q."/>
            <person name="Li D."/>
        </authorList>
    </citation>
    <scope>NUCLEOTIDE SEQUENCE [LARGE SCALE GENOMIC DNA]</scope>
    <source>
        <strain evidence="5 6">MSJ-2</strain>
    </source>
</reference>
<gene>
    <name evidence="5" type="primary">hydA</name>
    <name evidence="5" type="ORF">KQI82_11335</name>
</gene>
<dbReference type="PANTHER" id="PTHR11647:SF1">
    <property type="entry name" value="COLLAPSIN RESPONSE MEDIATOR PROTEIN"/>
    <property type="match status" value="1"/>
</dbReference>
<name>A0ABS6FD54_9FIRM</name>
<evidence type="ECO:0000256" key="2">
    <source>
        <dbReference type="ARBA" id="ARBA00022723"/>
    </source>
</evidence>
<evidence type="ECO:0000259" key="4">
    <source>
        <dbReference type="Pfam" id="PF01979"/>
    </source>
</evidence>
<keyword evidence="3 5" id="KW-0378">Hydrolase</keyword>
<keyword evidence="6" id="KW-1185">Reference proteome</keyword>
<organism evidence="5 6">
    <name type="scientific">Dysosmobacter acutus</name>
    <dbReference type="NCBI Taxonomy" id="2841504"/>
    <lineage>
        <taxon>Bacteria</taxon>
        <taxon>Bacillati</taxon>
        <taxon>Bacillota</taxon>
        <taxon>Clostridia</taxon>
        <taxon>Eubacteriales</taxon>
        <taxon>Oscillospiraceae</taxon>
        <taxon>Dysosmobacter</taxon>
    </lineage>
</organism>
<dbReference type="InterPro" id="IPR050378">
    <property type="entry name" value="Metallo-dep_Hydrolases_sf"/>
</dbReference>